<dbReference type="Proteomes" id="UP001151760">
    <property type="component" value="Unassembled WGS sequence"/>
</dbReference>
<comment type="caution">
    <text evidence="1">The sequence shown here is derived from an EMBL/GenBank/DDBJ whole genome shotgun (WGS) entry which is preliminary data.</text>
</comment>
<proteinExistence type="predicted"/>
<evidence type="ECO:0000313" key="2">
    <source>
        <dbReference type="Proteomes" id="UP001151760"/>
    </source>
</evidence>
<sequence length="166" mass="19130">MYLRVRCLSNQPVLLMVWKIGLRAYSSHETRSSQKVEATPKRIKKEFQKEDALRRKFIHPQVKLLLSSVRRYDNNHAATVKKHDASKKHVKTRDHRLISDSFLVKFPEFLFTYVSRWLASSYDWATNSLTDGVSEGKPIAQILVVQLSTATDKSKASARKLESDVV</sequence>
<protein>
    <submittedName>
        <fullName evidence="1">Uncharacterized protein</fullName>
    </submittedName>
</protein>
<accession>A0ABQ5AKZ2</accession>
<name>A0ABQ5AKZ2_9ASTR</name>
<reference evidence="1" key="2">
    <citation type="submission" date="2022-01" db="EMBL/GenBank/DDBJ databases">
        <authorList>
            <person name="Yamashiro T."/>
            <person name="Shiraishi A."/>
            <person name="Satake H."/>
            <person name="Nakayama K."/>
        </authorList>
    </citation>
    <scope>NUCLEOTIDE SEQUENCE</scope>
</reference>
<evidence type="ECO:0000313" key="1">
    <source>
        <dbReference type="EMBL" id="GJT01818.1"/>
    </source>
</evidence>
<reference evidence="1" key="1">
    <citation type="journal article" date="2022" name="Int. J. Mol. Sci.">
        <title>Draft Genome of Tanacetum Coccineum: Genomic Comparison of Closely Related Tanacetum-Family Plants.</title>
        <authorList>
            <person name="Yamashiro T."/>
            <person name="Shiraishi A."/>
            <person name="Nakayama K."/>
            <person name="Satake H."/>
        </authorList>
    </citation>
    <scope>NUCLEOTIDE SEQUENCE</scope>
</reference>
<organism evidence="1 2">
    <name type="scientific">Tanacetum coccineum</name>
    <dbReference type="NCBI Taxonomy" id="301880"/>
    <lineage>
        <taxon>Eukaryota</taxon>
        <taxon>Viridiplantae</taxon>
        <taxon>Streptophyta</taxon>
        <taxon>Embryophyta</taxon>
        <taxon>Tracheophyta</taxon>
        <taxon>Spermatophyta</taxon>
        <taxon>Magnoliopsida</taxon>
        <taxon>eudicotyledons</taxon>
        <taxon>Gunneridae</taxon>
        <taxon>Pentapetalae</taxon>
        <taxon>asterids</taxon>
        <taxon>campanulids</taxon>
        <taxon>Asterales</taxon>
        <taxon>Asteraceae</taxon>
        <taxon>Asteroideae</taxon>
        <taxon>Anthemideae</taxon>
        <taxon>Anthemidinae</taxon>
        <taxon>Tanacetum</taxon>
    </lineage>
</organism>
<dbReference type="EMBL" id="BQNB010012300">
    <property type="protein sequence ID" value="GJT01818.1"/>
    <property type="molecule type" value="Genomic_DNA"/>
</dbReference>
<keyword evidence="2" id="KW-1185">Reference proteome</keyword>
<gene>
    <name evidence="1" type="ORF">Tco_0822987</name>
</gene>